<accession>A0A6H2H603</accession>
<dbReference type="EMBL" id="CP051461">
    <property type="protein sequence ID" value="QJC55233.1"/>
    <property type="molecule type" value="Genomic_DNA"/>
</dbReference>
<evidence type="ECO:0000313" key="1">
    <source>
        <dbReference type="EMBL" id="QJC55233.1"/>
    </source>
</evidence>
<evidence type="ECO:0000313" key="2">
    <source>
        <dbReference type="Proteomes" id="UP000502041"/>
    </source>
</evidence>
<evidence type="ECO:0008006" key="3">
    <source>
        <dbReference type="Google" id="ProtNLM"/>
    </source>
</evidence>
<dbReference type="RefSeq" id="WP_238342698.1">
    <property type="nucleotide sequence ID" value="NZ_CP051461.1"/>
</dbReference>
<dbReference type="Proteomes" id="UP000502041">
    <property type="component" value="Chromosome"/>
</dbReference>
<name>A0A6H2H603_9BURK</name>
<dbReference type="AlphaFoldDB" id="A0A6H2H603"/>
<protein>
    <recommendedName>
        <fullName evidence="3">DUF721 domain-containing protein</fullName>
    </recommendedName>
</protein>
<keyword evidence="2" id="KW-1185">Reference proteome</keyword>
<sequence>MNSYIRPGKTGAAMQVMTAHQAVQKSPSLGHLAALVKESNARLSAIESLIPQALRPSVKAGPIDGGSWCLLVSGSAAAAKIRQLLPVMLKRLAEKDLKVTSIRLKILMAHRDSWR</sequence>
<gene>
    <name evidence="1" type="ORF">HC248_00511</name>
</gene>
<proteinExistence type="predicted"/>
<reference evidence="1 2" key="1">
    <citation type="submission" date="2020-04" db="EMBL/GenBank/DDBJ databases">
        <title>Complete genome of a Psychrophilic, Marine, Gas Vacuolate Bacterium Polaromonas vacuolata KCTC 22033T.</title>
        <authorList>
            <person name="Hwang K."/>
            <person name="Kim K.M."/>
        </authorList>
    </citation>
    <scope>NUCLEOTIDE SEQUENCE [LARGE SCALE GENOMIC DNA]</scope>
    <source>
        <strain evidence="1 2">KCTC 22033</strain>
    </source>
</reference>
<dbReference type="KEGG" id="pvac:HC248_00511"/>
<organism evidence="1 2">
    <name type="scientific">Polaromonas vacuolata</name>
    <dbReference type="NCBI Taxonomy" id="37448"/>
    <lineage>
        <taxon>Bacteria</taxon>
        <taxon>Pseudomonadati</taxon>
        <taxon>Pseudomonadota</taxon>
        <taxon>Betaproteobacteria</taxon>
        <taxon>Burkholderiales</taxon>
        <taxon>Comamonadaceae</taxon>
        <taxon>Polaromonas</taxon>
    </lineage>
</organism>